<proteinExistence type="predicted"/>
<organism evidence="1 2">
    <name type="scientific">Anaeromyxobacter oryzae</name>
    <dbReference type="NCBI Taxonomy" id="2918170"/>
    <lineage>
        <taxon>Bacteria</taxon>
        <taxon>Pseudomonadati</taxon>
        <taxon>Myxococcota</taxon>
        <taxon>Myxococcia</taxon>
        <taxon>Myxococcales</taxon>
        <taxon>Cystobacterineae</taxon>
        <taxon>Anaeromyxobacteraceae</taxon>
        <taxon>Anaeromyxobacter</taxon>
    </lineage>
</organism>
<reference evidence="2" key="1">
    <citation type="journal article" date="2022" name="Int. J. Syst. Evol. Microbiol.">
        <title>Anaeromyxobacter oryzae sp. nov., Anaeromyxobacter diazotrophicus sp. nov. and Anaeromyxobacter paludicola sp. nov., isolated from paddy soils.</title>
        <authorList>
            <person name="Itoh H."/>
            <person name="Xu Z."/>
            <person name="Mise K."/>
            <person name="Masuda Y."/>
            <person name="Ushijima N."/>
            <person name="Hayakawa C."/>
            <person name="Shiratori Y."/>
            <person name="Senoo K."/>
        </authorList>
    </citation>
    <scope>NUCLEOTIDE SEQUENCE [LARGE SCALE GENOMIC DNA]</scope>
    <source>
        <strain evidence="2">Red232</strain>
    </source>
</reference>
<accession>A0ABN6N2Q7</accession>
<keyword evidence="2" id="KW-1185">Reference proteome</keyword>
<protein>
    <recommendedName>
        <fullName evidence="3">TFIIB-type zinc ribbon-containing protein</fullName>
    </recommendedName>
</protein>
<evidence type="ECO:0008006" key="3">
    <source>
        <dbReference type="Google" id="ProtNLM"/>
    </source>
</evidence>
<gene>
    <name evidence="1" type="ORF">AMOR_51440</name>
</gene>
<evidence type="ECO:0000313" key="1">
    <source>
        <dbReference type="EMBL" id="BDG06148.1"/>
    </source>
</evidence>
<name>A0ABN6N2Q7_9BACT</name>
<dbReference type="EMBL" id="AP025591">
    <property type="protein sequence ID" value="BDG06148.1"/>
    <property type="molecule type" value="Genomic_DNA"/>
</dbReference>
<sequence length="159" mass="16729">MQLCDRCATPPTPLDEEGRCVTCDAAGEGLALLSRSAFASIRDMMTLLEDKGLAPEMEKVPPARPEERVHPLWNLYVPADEVGAARDLLRKDWAGLLEDPDATAAAERGQAEIDLDAGGEVTCPACGHRFAIGGTGEVECPECGLGLGVPGAAPDDSKE</sequence>
<dbReference type="RefSeq" id="WP_248355487.1">
    <property type="nucleotide sequence ID" value="NZ_AP025591.1"/>
</dbReference>
<evidence type="ECO:0000313" key="2">
    <source>
        <dbReference type="Proteomes" id="UP001162891"/>
    </source>
</evidence>
<dbReference type="Proteomes" id="UP001162891">
    <property type="component" value="Chromosome"/>
</dbReference>